<dbReference type="GO" id="GO:0009252">
    <property type="term" value="P:peptidoglycan biosynthetic process"/>
    <property type="evidence" value="ECO:0007669"/>
    <property type="project" value="UniProtKB-UniRule"/>
</dbReference>
<dbReference type="GO" id="GO:0008360">
    <property type="term" value="P:regulation of cell shape"/>
    <property type="evidence" value="ECO:0007669"/>
    <property type="project" value="UniProtKB-KW"/>
</dbReference>
<evidence type="ECO:0000256" key="1">
    <source>
        <dbReference type="ARBA" id="ARBA00004496"/>
    </source>
</evidence>
<reference evidence="18 19" key="1">
    <citation type="submission" date="2010-07" db="EMBL/GenBank/DDBJ databases">
        <authorList>
            <person name="Sid Ahmed O."/>
        </authorList>
    </citation>
    <scope>NUCLEOTIDE SEQUENCE [LARGE SCALE GENOMIC DNA]</scope>
    <source>
        <strain evidence="18 19">TX4248</strain>
    </source>
</reference>
<dbReference type="Gene3D" id="3.40.50.720">
    <property type="entry name" value="NAD(P)-binding Rossmann-like Domain"/>
    <property type="match status" value="1"/>
</dbReference>
<dbReference type="Pfam" id="PF01225">
    <property type="entry name" value="Mur_ligase"/>
    <property type="match status" value="1"/>
</dbReference>
<dbReference type="InterPro" id="IPR004101">
    <property type="entry name" value="Mur_ligase_C"/>
</dbReference>
<dbReference type="PANTHER" id="PTHR43445">
    <property type="entry name" value="UDP-N-ACETYLMURAMATE--L-ALANINE LIGASE-RELATED"/>
    <property type="match status" value="1"/>
</dbReference>
<proteinExistence type="inferred from homology"/>
<dbReference type="InterPro" id="IPR036615">
    <property type="entry name" value="Mur_ligase_C_dom_sf"/>
</dbReference>
<dbReference type="HOGENOM" id="CLU_028104_1_0_9"/>
<evidence type="ECO:0000256" key="4">
    <source>
        <dbReference type="ARBA" id="ARBA00022490"/>
    </source>
</evidence>
<evidence type="ECO:0000256" key="13">
    <source>
        <dbReference type="ARBA" id="ARBA00047833"/>
    </source>
</evidence>
<dbReference type="PANTHER" id="PTHR43445:SF3">
    <property type="entry name" value="UDP-N-ACETYLMURAMATE--L-ALANINE LIGASE"/>
    <property type="match status" value="1"/>
</dbReference>
<feature type="domain" description="Mur ligase C-terminal" evidence="16">
    <location>
        <begin position="314"/>
        <end position="435"/>
    </location>
</feature>
<comment type="similarity">
    <text evidence="14">Belongs to the MurCDEF family.</text>
</comment>
<name>A0A125W9K9_ENTFL</name>
<dbReference type="GO" id="GO:0071555">
    <property type="term" value="P:cell wall organization"/>
    <property type="evidence" value="ECO:0007669"/>
    <property type="project" value="UniProtKB-KW"/>
</dbReference>
<dbReference type="EMBL" id="AEBR01000009">
    <property type="protein sequence ID" value="EFM83947.1"/>
    <property type="molecule type" value="Genomic_DNA"/>
</dbReference>
<accession>A0A125W9K9</accession>
<dbReference type="GO" id="GO:0005737">
    <property type="term" value="C:cytoplasm"/>
    <property type="evidence" value="ECO:0007669"/>
    <property type="project" value="UniProtKB-SubCell"/>
</dbReference>
<dbReference type="SUPFAM" id="SSF53623">
    <property type="entry name" value="MurD-like peptide ligases, catalytic domain"/>
    <property type="match status" value="1"/>
</dbReference>
<evidence type="ECO:0000259" key="17">
    <source>
        <dbReference type="Pfam" id="PF08245"/>
    </source>
</evidence>
<evidence type="ECO:0000256" key="3">
    <source>
        <dbReference type="ARBA" id="ARBA00012211"/>
    </source>
</evidence>
<dbReference type="EC" id="6.3.2.8" evidence="3 14"/>
<dbReference type="GO" id="GO:0008763">
    <property type="term" value="F:UDP-N-acetylmuramate-L-alanine ligase activity"/>
    <property type="evidence" value="ECO:0007669"/>
    <property type="project" value="UniProtKB-UniRule"/>
</dbReference>
<evidence type="ECO:0000256" key="6">
    <source>
        <dbReference type="ARBA" id="ARBA00022618"/>
    </source>
</evidence>
<gene>
    <name evidence="14 18" type="primary">murC</name>
    <name evidence="18" type="ORF">HMPREF9498_00399</name>
</gene>
<evidence type="ECO:0000256" key="12">
    <source>
        <dbReference type="ARBA" id="ARBA00023316"/>
    </source>
</evidence>
<keyword evidence="7 14" id="KW-0547">Nucleotide-binding</keyword>
<keyword evidence="5 14" id="KW-0436">Ligase</keyword>
<keyword evidence="8 14" id="KW-0067">ATP-binding</keyword>
<comment type="pathway">
    <text evidence="2 14">Cell wall biogenesis; peptidoglycan biosynthesis.</text>
</comment>
<evidence type="ECO:0000256" key="2">
    <source>
        <dbReference type="ARBA" id="ARBA00004752"/>
    </source>
</evidence>
<evidence type="ECO:0000313" key="18">
    <source>
        <dbReference type="EMBL" id="EFM83947.1"/>
    </source>
</evidence>
<dbReference type="GO" id="GO:0051301">
    <property type="term" value="P:cell division"/>
    <property type="evidence" value="ECO:0007669"/>
    <property type="project" value="UniProtKB-KW"/>
</dbReference>
<keyword evidence="6 14" id="KW-0132">Cell division</keyword>
<evidence type="ECO:0000256" key="7">
    <source>
        <dbReference type="ARBA" id="ARBA00022741"/>
    </source>
</evidence>
<dbReference type="Gene3D" id="3.90.190.20">
    <property type="entry name" value="Mur ligase, C-terminal domain"/>
    <property type="match status" value="1"/>
</dbReference>
<keyword evidence="10 14" id="KW-0573">Peptidoglycan synthesis</keyword>
<keyword evidence="12 14" id="KW-0961">Cell wall biogenesis/degradation</keyword>
<dbReference type="NCBIfam" id="TIGR01082">
    <property type="entry name" value="murC"/>
    <property type="match status" value="1"/>
</dbReference>
<dbReference type="Pfam" id="PF08245">
    <property type="entry name" value="Mur_ligase_M"/>
    <property type="match status" value="1"/>
</dbReference>
<dbReference type="Pfam" id="PF02875">
    <property type="entry name" value="Mur_ligase_C"/>
    <property type="match status" value="1"/>
</dbReference>
<evidence type="ECO:0000259" key="15">
    <source>
        <dbReference type="Pfam" id="PF01225"/>
    </source>
</evidence>
<dbReference type="GO" id="GO:0005524">
    <property type="term" value="F:ATP binding"/>
    <property type="evidence" value="ECO:0007669"/>
    <property type="project" value="UniProtKB-UniRule"/>
</dbReference>
<feature type="binding site" evidence="14">
    <location>
        <begin position="124"/>
        <end position="130"/>
    </location>
    <ligand>
        <name>ATP</name>
        <dbReference type="ChEBI" id="CHEBI:30616"/>
    </ligand>
</feature>
<feature type="domain" description="Mur ligase N-terminal catalytic" evidence="15">
    <location>
        <begin position="20"/>
        <end position="116"/>
    </location>
</feature>
<dbReference type="InterPro" id="IPR005758">
    <property type="entry name" value="UDP-N-AcMur_Ala_ligase_MurC"/>
</dbReference>
<evidence type="ECO:0000256" key="5">
    <source>
        <dbReference type="ARBA" id="ARBA00022598"/>
    </source>
</evidence>
<evidence type="ECO:0000256" key="11">
    <source>
        <dbReference type="ARBA" id="ARBA00023306"/>
    </source>
</evidence>
<comment type="catalytic activity">
    <reaction evidence="13 14">
        <text>UDP-N-acetyl-alpha-D-muramate + L-alanine + ATP = UDP-N-acetyl-alpha-D-muramoyl-L-alanine + ADP + phosphate + H(+)</text>
        <dbReference type="Rhea" id="RHEA:23372"/>
        <dbReference type="ChEBI" id="CHEBI:15378"/>
        <dbReference type="ChEBI" id="CHEBI:30616"/>
        <dbReference type="ChEBI" id="CHEBI:43474"/>
        <dbReference type="ChEBI" id="CHEBI:57972"/>
        <dbReference type="ChEBI" id="CHEBI:70757"/>
        <dbReference type="ChEBI" id="CHEBI:83898"/>
        <dbReference type="ChEBI" id="CHEBI:456216"/>
        <dbReference type="EC" id="6.3.2.8"/>
    </reaction>
</comment>
<evidence type="ECO:0000313" key="19">
    <source>
        <dbReference type="Proteomes" id="UP000004846"/>
    </source>
</evidence>
<dbReference type="SUPFAM" id="SSF53244">
    <property type="entry name" value="MurD-like peptide ligases, peptide-binding domain"/>
    <property type="match status" value="1"/>
</dbReference>
<dbReference type="UniPathway" id="UPA00219"/>
<sequence length="456" mass="51350">MFYIVTEKRIIMGNQENKLYHFVGIKGSGMSSLALVLHQKGYNVQGSDVEEYFFTQRDLEKSGVPILPFNADNIDKDMIVIAGNAFPDTHEEIARAIELGAEVIRYHDFIARFIEPYTSIAVTGSHGKTSTTGLLAHVLSGINPTSYLIGDGTGHGEPDADFFAFEACEYRRHFLAYSPDYAIMTNIDFDHPDYYKSIEDVFSAFQTMAHQVKKGIFAYGDDKYLRQLESEVPVYYYGVSEEDDIQARNIQRTTEGSSFDVYHKADFVGHFVLPAFGHHNIMNALGVIAVAYFEKLDMQKVAEEMLSFKGVKRRFSEKKVSDMIIVDDYAHHPAEIKATIDGARQKYPDKEIIAVFQPHTFTRTIALMDEFAEALDLADEVFLCNIFGSARETQGEVRIEDLGEKIQKGGQVITEDNVSPLLDFENAVVVFMGAGDVQKFEQAYETLLSNTTRNVL</sequence>
<dbReference type="InterPro" id="IPR050061">
    <property type="entry name" value="MurCDEF_pg_biosynth"/>
</dbReference>
<evidence type="ECO:0000259" key="16">
    <source>
        <dbReference type="Pfam" id="PF02875"/>
    </source>
</evidence>
<dbReference type="Proteomes" id="UP000004846">
    <property type="component" value="Unassembled WGS sequence"/>
</dbReference>
<dbReference type="InterPro" id="IPR013221">
    <property type="entry name" value="Mur_ligase_cen"/>
</dbReference>
<dbReference type="HAMAP" id="MF_00046">
    <property type="entry name" value="MurC"/>
    <property type="match status" value="1"/>
</dbReference>
<comment type="function">
    <text evidence="14">Cell wall formation.</text>
</comment>
<protein>
    <recommendedName>
        <fullName evidence="3 14">UDP-N-acetylmuramate--L-alanine ligase</fullName>
        <ecNumber evidence="3 14">6.3.2.8</ecNumber>
    </recommendedName>
    <alternativeName>
        <fullName evidence="14">UDP-N-acetylmuramoyl-L-alanine synthetase</fullName>
    </alternativeName>
</protein>
<evidence type="ECO:0000256" key="14">
    <source>
        <dbReference type="HAMAP-Rule" id="MF_00046"/>
    </source>
</evidence>
<evidence type="ECO:0000256" key="10">
    <source>
        <dbReference type="ARBA" id="ARBA00022984"/>
    </source>
</evidence>
<comment type="subcellular location">
    <subcellularLocation>
        <location evidence="1 14">Cytoplasm</location>
    </subcellularLocation>
</comment>
<evidence type="ECO:0000256" key="8">
    <source>
        <dbReference type="ARBA" id="ARBA00022840"/>
    </source>
</evidence>
<organism evidence="18 19">
    <name type="scientific">Enterococcus faecalis TX4248</name>
    <dbReference type="NCBI Taxonomy" id="749495"/>
    <lineage>
        <taxon>Bacteria</taxon>
        <taxon>Bacillati</taxon>
        <taxon>Bacillota</taxon>
        <taxon>Bacilli</taxon>
        <taxon>Lactobacillales</taxon>
        <taxon>Enterococcaceae</taxon>
        <taxon>Enterococcus</taxon>
    </lineage>
</organism>
<evidence type="ECO:0000256" key="9">
    <source>
        <dbReference type="ARBA" id="ARBA00022960"/>
    </source>
</evidence>
<dbReference type="Gene3D" id="3.40.1190.10">
    <property type="entry name" value="Mur-like, catalytic domain"/>
    <property type="match status" value="1"/>
</dbReference>
<comment type="caution">
    <text evidence="18">The sequence shown here is derived from an EMBL/GenBank/DDBJ whole genome shotgun (WGS) entry which is preliminary data.</text>
</comment>
<keyword evidence="9 14" id="KW-0133">Cell shape</keyword>
<keyword evidence="11 14" id="KW-0131">Cell cycle</keyword>
<dbReference type="SUPFAM" id="SSF51984">
    <property type="entry name" value="MurCD N-terminal domain"/>
    <property type="match status" value="1"/>
</dbReference>
<keyword evidence="4 14" id="KW-0963">Cytoplasm</keyword>
<dbReference type="AlphaFoldDB" id="A0A125W9K9"/>
<dbReference type="InterPro" id="IPR000713">
    <property type="entry name" value="Mur_ligase_N"/>
</dbReference>
<feature type="domain" description="Mur ligase central" evidence="17">
    <location>
        <begin position="122"/>
        <end position="291"/>
    </location>
</feature>
<dbReference type="InterPro" id="IPR036565">
    <property type="entry name" value="Mur-like_cat_sf"/>
</dbReference>